<proteinExistence type="predicted"/>
<organism evidence="1 2">
    <name type="scientific">Solanum commersonii</name>
    <name type="common">Commerson's wild potato</name>
    <name type="synonym">Commerson's nightshade</name>
    <dbReference type="NCBI Taxonomy" id="4109"/>
    <lineage>
        <taxon>Eukaryota</taxon>
        <taxon>Viridiplantae</taxon>
        <taxon>Streptophyta</taxon>
        <taxon>Embryophyta</taxon>
        <taxon>Tracheophyta</taxon>
        <taxon>Spermatophyta</taxon>
        <taxon>Magnoliopsida</taxon>
        <taxon>eudicotyledons</taxon>
        <taxon>Gunneridae</taxon>
        <taxon>Pentapetalae</taxon>
        <taxon>asterids</taxon>
        <taxon>lamiids</taxon>
        <taxon>Solanales</taxon>
        <taxon>Solanaceae</taxon>
        <taxon>Solanoideae</taxon>
        <taxon>Solaneae</taxon>
        <taxon>Solanum</taxon>
    </lineage>
</organism>
<gene>
    <name evidence="1" type="ORF">H5410_042376</name>
</gene>
<dbReference type="EMBL" id="JACXVP010000008">
    <property type="protein sequence ID" value="KAG5591862.1"/>
    <property type="molecule type" value="Genomic_DNA"/>
</dbReference>
<comment type="caution">
    <text evidence="1">The sequence shown here is derived from an EMBL/GenBank/DDBJ whole genome shotgun (WGS) entry which is preliminary data.</text>
</comment>
<protein>
    <submittedName>
        <fullName evidence="1">Uncharacterized protein</fullName>
    </submittedName>
</protein>
<sequence>MDCFSDVLAFAKNPVVKHNLTSFKHVGSGAAPLGKEKPVRLSHQRESTCRLQTQDQRGLIVAGNGSSNS</sequence>
<dbReference type="Proteomes" id="UP000824120">
    <property type="component" value="Chromosome 8"/>
</dbReference>
<dbReference type="AlphaFoldDB" id="A0A9J5XYC2"/>
<keyword evidence="2" id="KW-1185">Reference proteome</keyword>
<name>A0A9J5XYC2_SOLCO</name>
<accession>A0A9J5XYC2</accession>
<evidence type="ECO:0000313" key="1">
    <source>
        <dbReference type="EMBL" id="KAG5591862.1"/>
    </source>
</evidence>
<evidence type="ECO:0000313" key="2">
    <source>
        <dbReference type="Proteomes" id="UP000824120"/>
    </source>
</evidence>
<reference evidence="1 2" key="1">
    <citation type="submission" date="2020-09" db="EMBL/GenBank/DDBJ databases">
        <title>De no assembly of potato wild relative species, Solanum commersonii.</title>
        <authorList>
            <person name="Cho K."/>
        </authorList>
    </citation>
    <scope>NUCLEOTIDE SEQUENCE [LARGE SCALE GENOMIC DNA]</scope>
    <source>
        <strain evidence="1">LZ3.2</strain>
        <tissue evidence="1">Leaf</tissue>
    </source>
</reference>